<keyword evidence="1" id="KW-0472">Membrane</keyword>
<feature type="transmembrane region" description="Helical" evidence="1">
    <location>
        <begin position="211"/>
        <end position="231"/>
    </location>
</feature>
<dbReference type="Pfam" id="PF18928">
    <property type="entry name" value="DUF5677"/>
    <property type="match status" value="1"/>
</dbReference>
<proteinExistence type="predicted"/>
<evidence type="ECO:0000313" key="2">
    <source>
        <dbReference type="EMBL" id="MEQ2443831.1"/>
    </source>
</evidence>
<comment type="caution">
    <text evidence="2">The sequence shown here is derived from an EMBL/GenBank/DDBJ whole genome shotgun (WGS) entry which is preliminary data.</text>
</comment>
<dbReference type="RefSeq" id="WP_349231902.1">
    <property type="nucleotide sequence ID" value="NZ_JBBMFK010000015.1"/>
</dbReference>
<dbReference type="Proteomes" id="UP001464378">
    <property type="component" value="Unassembled WGS sequence"/>
</dbReference>
<protein>
    <submittedName>
        <fullName evidence="2">DUF5677 domain-containing protein</fullName>
    </submittedName>
</protein>
<keyword evidence="1" id="KW-0812">Transmembrane</keyword>
<keyword evidence="1" id="KW-1133">Transmembrane helix</keyword>
<name>A0ABV1EBL5_9FIRM</name>
<keyword evidence="3" id="KW-1185">Reference proteome</keyword>
<accession>A0ABV1EBL5</accession>
<dbReference type="InterPro" id="IPR043733">
    <property type="entry name" value="DUF5677"/>
</dbReference>
<evidence type="ECO:0000256" key="1">
    <source>
        <dbReference type="SAM" id="Phobius"/>
    </source>
</evidence>
<gene>
    <name evidence="2" type="ORF">WMO64_10195</name>
</gene>
<reference evidence="2 3" key="1">
    <citation type="submission" date="2024-03" db="EMBL/GenBank/DDBJ databases">
        <title>Human intestinal bacterial collection.</title>
        <authorList>
            <person name="Pauvert C."/>
            <person name="Hitch T.C.A."/>
            <person name="Clavel T."/>
        </authorList>
    </citation>
    <scope>NUCLEOTIDE SEQUENCE [LARGE SCALE GENOMIC DNA]</scope>
    <source>
        <strain evidence="2 3">CLA-AP-H29</strain>
    </source>
</reference>
<organism evidence="2 3">
    <name type="scientific">Pseudoflavonifractor intestinihominis</name>
    <dbReference type="NCBI Taxonomy" id="3133171"/>
    <lineage>
        <taxon>Bacteria</taxon>
        <taxon>Bacillati</taxon>
        <taxon>Bacillota</taxon>
        <taxon>Clostridia</taxon>
        <taxon>Eubacteriales</taxon>
        <taxon>Oscillospiraceae</taxon>
        <taxon>Pseudoflavonifractor</taxon>
    </lineage>
</organism>
<dbReference type="EMBL" id="JBBMFK010000015">
    <property type="protein sequence ID" value="MEQ2443831.1"/>
    <property type="molecule type" value="Genomic_DNA"/>
</dbReference>
<evidence type="ECO:0000313" key="3">
    <source>
        <dbReference type="Proteomes" id="UP001464378"/>
    </source>
</evidence>
<sequence>MDKIIDSMENEIEAAITQQQIQTGHDYTNIILRTAGKSIVSMREIIHLSAFGYPDGALSLARNIYEHVIILAFFENHKSDNDFGNYVDDYYVDYDIQRNKALQYESKNCTQDAEALTALKNELDQLKQTAHHRVAGDYWWSGSSNFGQLVKAAIASVPDERGKRFLHGLHFTYKRACVAIHSSCIGNTLRLGVDPDFAGIDTSPTIKGHSLPLWFATTSFIYIMGVTYALLNLDYMTHDHDLNDLALFFHQKEQRQSD</sequence>